<reference evidence="1 2" key="1">
    <citation type="submission" date="2019-07" db="EMBL/GenBank/DDBJ databases">
        <title>R&amp;d 2014.</title>
        <authorList>
            <person name="Klenk H.-P."/>
        </authorList>
    </citation>
    <scope>NUCLEOTIDE SEQUENCE [LARGE SCALE GENOMIC DNA]</scope>
    <source>
        <strain evidence="1 2">DSM 43912</strain>
    </source>
</reference>
<dbReference type="RefSeq" id="WP_232624715.1">
    <property type="nucleotide sequence ID" value="NZ_AP023438.1"/>
</dbReference>
<dbReference type="SUPFAM" id="SSF55729">
    <property type="entry name" value="Acyl-CoA N-acyltransferases (Nat)"/>
    <property type="match status" value="1"/>
</dbReference>
<dbReference type="EMBL" id="VLLP01000001">
    <property type="protein sequence ID" value="TWJ30801.1"/>
    <property type="molecule type" value="Genomic_DNA"/>
</dbReference>
<keyword evidence="2" id="KW-1185">Reference proteome</keyword>
<evidence type="ECO:0000313" key="2">
    <source>
        <dbReference type="Proteomes" id="UP000319728"/>
    </source>
</evidence>
<comment type="caution">
    <text evidence="1">The sequence shown here is derived from an EMBL/GenBank/DDBJ whole genome shotgun (WGS) entry which is preliminary data.</text>
</comment>
<dbReference type="PROSITE" id="PS51186">
    <property type="entry name" value="GNAT"/>
    <property type="match status" value="1"/>
</dbReference>
<gene>
    <name evidence="1" type="ORF">JD81_04350</name>
</gene>
<evidence type="ECO:0000313" key="1">
    <source>
        <dbReference type="EMBL" id="TWJ30801.1"/>
    </source>
</evidence>
<dbReference type="Proteomes" id="UP000319728">
    <property type="component" value="Unassembled WGS sequence"/>
</dbReference>
<keyword evidence="1" id="KW-0808">Transferase</keyword>
<dbReference type="Pfam" id="PF13302">
    <property type="entry name" value="Acetyltransf_3"/>
    <property type="match status" value="1"/>
</dbReference>
<proteinExistence type="predicted"/>
<dbReference type="AlphaFoldDB" id="A0A562WL74"/>
<sequence>MHTDPVAAAPDRVPGFADKPTLTGERVVLRPFVDDDLPALCAALADPEVIRLTGSIGVSHDEERLRQWYGTRNAQTDRLDLAVVDRATGACVGEVVLNQWEAHNRSCNFRTLIGPGGRDRGLGTEAVRLVVGHGFERLGLHRISLEVYHLNPRARRVYEKVGFVAEGVLRDVSRNGDRWVDATVMSILAPEWTAHRGHPER</sequence>
<dbReference type="InterPro" id="IPR016181">
    <property type="entry name" value="Acyl_CoA_acyltransferase"/>
</dbReference>
<dbReference type="Gene3D" id="3.40.630.30">
    <property type="match status" value="1"/>
</dbReference>
<protein>
    <submittedName>
        <fullName evidence="1">RimJ/RimL family protein N-acetyltransferase</fullName>
    </submittedName>
</protein>
<accession>A0A562WL74</accession>
<dbReference type="GO" id="GO:0016747">
    <property type="term" value="F:acyltransferase activity, transferring groups other than amino-acyl groups"/>
    <property type="evidence" value="ECO:0007669"/>
    <property type="project" value="InterPro"/>
</dbReference>
<organism evidence="1 2">
    <name type="scientific">Micromonospora sagamiensis</name>
    <dbReference type="NCBI Taxonomy" id="47875"/>
    <lineage>
        <taxon>Bacteria</taxon>
        <taxon>Bacillati</taxon>
        <taxon>Actinomycetota</taxon>
        <taxon>Actinomycetes</taxon>
        <taxon>Micromonosporales</taxon>
        <taxon>Micromonosporaceae</taxon>
        <taxon>Micromonospora</taxon>
    </lineage>
</organism>
<dbReference type="InterPro" id="IPR000182">
    <property type="entry name" value="GNAT_dom"/>
</dbReference>
<dbReference type="PANTHER" id="PTHR43610">
    <property type="entry name" value="BLL6696 PROTEIN"/>
    <property type="match status" value="1"/>
</dbReference>
<dbReference type="PANTHER" id="PTHR43610:SF1">
    <property type="entry name" value="N-ACETYLTRANSFERASE DOMAIN-CONTAINING PROTEIN"/>
    <property type="match status" value="1"/>
</dbReference>
<name>A0A562WL74_9ACTN</name>